<keyword evidence="14" id="KW-1185">Reference proteome</keyword>
<dbReference type="PANTHER" id="PTHR45700">
    <property type="entry name" value="UBIQUITIN-PROTEIN LIGASE E3C"/>
    <property type="match status" value="1"/>
</dbReference>
<evidence type="ECO:0000256" key="3">
    <source>
        <dbReference type="ARBA" id="ARBA00012485"/>
    </source>
</evidence>
<keyword evidence="4" id="KW-0808">Transferase</keyword>
<dbReference type="InterPro" id="IPR000569">
    <property type="entry name" value="HECT_dom"/>
</dbReference>
<dbReference type="EC" id="2.3.2.26" evidence="3"/>
<dbReference type="PROSITE" id="PS50096">
    <property type="entry name" value="IQ"/>
    <property type="match status" value="1"/>
</dbReference>
<feature type="region of interest" description="Disordered" evidence="11">
    <location>
        <begin position="420"/>
        <end position="439"/>
    </location>
</feature>
<accession>A0A3Q3SE41</accession>
<feature type="active site" description="Glycyl thioester intermediate" evidence="10">
    <location>
        <position position="1052"/>
    </location>
</feature>
<dbReference type="GO" id="GO:0000209">
    <property type="term" value="P:protein polyubiquitination"/>
    <property type="evidence" value="ECO:0007669"/>
    <property type="project" value="InterPro"/>
</dbReference>
<evidence type="ECO:0000256" key="9">
    <source>
        <dbReference type="ARBA" id="ARBA00077267"/>
    </source>
</evidence>
<feature type="domain" description="HECT" evidence="12">
    <location>
        <begin position="722"/>
        <end position="1084"/>
    </location>
</feature>
<comment type="subcellular location">
    <subcellularLocation>
        <location evidence="7">Postsynaptic density</location>
    </subcellularLocation>
</comment>
<evidence type="ECO:0000256" key="6">
    <source>
        <dbReference type="ARBA" id="ARBA00023018"/>
    </source>
</evidence>
<comment type="catalytic activity">
    <reaction evidence="1">
        <text>S-ubiquitinyl-[E2 ubiquitin-conjugating enzyme]-L-cysteine + [acceptor protein]-L-lysine = [E2 ubiquitin-conjugating enzyme]-L-cysteine + N(6)-ubiquitinyl-[acceptor protein]-L-lysine.</text>
        <dbReference type="EC" id="2.3.2.26"/>
    </reaction>
</comment>
<evidence type="ECO:0000256" key="4">
    <source>
        <dbReference type="ARBA" id="ARBA00022679"/>
    </source>
</evidence>
<dbReference type="AlphaFoldDB" id="A0A3Q3SE41"/>
<dbReference type="InterPro" id="IPR044611">
    <property type="entry name" value="E3A/B/C-like"/>
</dbReference>
<evidence type="ECO:0000313" key="13">
    <source>
        <dbReference type="Ensembl" id="ENSMAMP00000022740.2"/>
    </source>
</evidence>
<sequence length="1084" mass="124348">MYGSPLIRPHGLYSSFPGCTMFSVPQSSKSEFLDKARQAREERKGHKEKERAAIQIQTLVRKFLCRCRLQKQIRKEVDDYFQASETGTSKRNALSIFKIARKLLFIYRQEDKMRFEKLCRAILASMEVENDPKVWYVSLALSKDLTIPWLKQIKDVLWTCCELLKTLKPDILQDNKLVTLYLTMLVTFTDTSTWRIVRGKGEALRPALTRICENIMGHLNQKGFYSVLQILLTNGLARSKPSLSKGTLTAVFTLSLRPVIAAHFSDNLLRSFLLHIMSVPAVVSHLNMLTPEVKTHELLRKFILFLSREEQCSDICVCLEGSHTLCLLGNLIHLGYLNEKVLEEEASHFVKDLTDMLSYCQRYVSQKKSNLTHWHPVLGWFSQTVDYGLNESMPLVTKQLQYLWSVSVIRTLFSDVLSKKLESQEPTPPPPQPSTSQNNLPVKNLFKRAFQKSASVRNILKPVGGKRVDSAEVQKVCSICVLYQTALSTLTQIRLQILTGLTHLDDLLPKLWAFICELGPQGGLKLFMECLNNDTEESKQLLSMLMLFCDCSRHLITILDDIEVYEEQTSFKIEELITISSFLNTFVYKMIWDGILENAKGEKLELFHSVHGWLMVLYERDCRRRFTPDDHWLRKDLKPSLLFQELEKGKRRAQLLLQYIPHVIPHKNRVLLFRNIVTKEKENLGLVETSSASPHVTHITIRRSRMLEDGYDQLRRLPVNSIKGVIRVKFVNDLGVDEAGIDQDGVFKEFLEEIIKKVFNPALNLFKTTSGNERLYPSPTSYIHENHLQLFEFVGKMLGKAVYEGIVVDVPFASFFLSQVLGHHHSTFYSSIDELPSLDSEFYKNLTSIKRYDGDVGDLGLTLSYDEDVMGQLVCHELIPGGKTMPVTNENKISYIHLMAHFRMHTQIKEQTAAFIRGFRSIINPEWLHMFSTPEVQRLVSGDNAEIDLDDLKKHTVYYGGFHSSHRVIIWLWDILSSDFSAEERAMFLKFVTSCSRPPLLGFAYLKPPFSIRCVEVSDDQDTGDTLGSVLRGFFTIRKKEPGGRLPTSSTCFNLLKLPNYSKKSILRDKLRYAISMNTGFELS</sequence>
<dbReference type="Gene3D" id="3.30.2160.10">
    <property type="entry name" value="Hect, E3 ligase catalytic domain"/>
    <property type="match status" value="1"/>
</dbReference>
<dbReference type="GO" id="GO:0006511">
    <property type="term" value="P:ubiquitin-dependent protein catabolic process"/>
    <property type="evidence" value="ECO:0007669"/>
    <property type="project" value="TreeGrafter"/>
</dbReference>
<dbReference type="PROSITE" id="PS50237">
    <property type="entry name" value="HECT"/>
    <property type="match status" value="1"/>
</dbReference>
<dbReference type="GO" id="GO:0014069">
    <property type="term" value="C:postsynaptic density"/>
    <property type="evidence" value="ECO:0007669"/>
    <property type="project" value="UniProtKB-SubCell"/>
</dbReference>
<dbReference type="GO" id="GO:0061630">
    <property type="term" value="F:ubiquitin protein ligase activity"/>
    <property type="evidence" value="ECO:0007669"/>
    <property type="project" value="UniProtKB-EC"/>
</dbReference>
<reference evidence="13" key="2">
    <citation type="submission" date="2025-09" db="UniProtKB">
        <authorList>
            <consortium name="Ensembl"/>
        </authorList>
    </citation>
    <scope>IDENTIFICATION</scope>
</reference>
<dbReference type="FunFam" id="3.30.2160.10:FF:000002">
    <property type="entry name" value="Putative Ubiquitin-protein ligase E3C"/>
    <property type="match status" value="1"/>
</dbReference>
<evidence type="ECO:0000256" key="7">
    <source>
        <dbReference type="ARBA" id="ARBA00034105"/>
    </source>
</evidence>
<dbReference type="Proteomes" id="UP000261640">
    <property type="component" value="Unplaced"/>
</dbReference>
<evidence type="ECO:0000256" key="11">
    <source>
        <dbReference type="SAM" id="MobiDB-lite"/>
    </source>
</evidence>
<keyword evidence="6" id="KW-0770">Synapse</keyword>
<evidence type="ECO:0000256" key="2">
    <source>
        <dbReference type="ARBA" id="ARBA00004906"/>
    </source>
</evidence>
<keyword evidence="5 10" id="KW-0833">Ubl conjugation pathway</keyword>
<evidence type="ECO:0000256" key="1">
    <source>
        <dbReference type="ARBA" id="ARBA00000885"/>
    </source>
</evidence>
<dbReference type="Pfam" id="PF00632">
    <property type="entry name" value="HECT"/>
    <property type="match status" value="1"/>
</dbReference>
<dbReference type="FunFam" id="3.30.2410.10:FF:000012">
    <property type="entry name" value="Ubiquitin-protein ligase E3B"/>
    <property type="match status" value="1"/>
</dbReference>
<dbReference type="InParanoid" id="A0A3Q3SE41"/>
<dbReference type="CDD" id="cd00078">
    <property type="entry name" value="HECTc"/>
    <property type="match status" value="1"/>
</dbReference>
<comment type="pathway">
    <text evidence="2">Protein modification; protein ubiquitination.</text>
</comment>
<proteinExistence type="predicted"/>
<evidence type="ECO:0000256" key="8">
    <source>
        <dbReference type="ARBA" id="ARBA00067505"/>
    </source>
</evidence>
<dbReference type="SUPFAM" id="SSF56204">
    <property type="entry name" value="Hect, E3 ligase catalytic domain"/>
    <property type="match status" value="1"/>
</dbReference>
<organism evidence="13 14">
    <name type="scientific">Mastacembelus armatus</name>
    <name type="common">zig-zag eel</name>
    <dbReference type="NCBI Taxonomy" id="205130"/>
    <lineage>
        <taxon>Eukaryota</taxon>
        <taxon>Metazoa</taxon>
        <taxon>Chordata</taxon>
        <taxon>Craniata</taxon>
        <taxon>Vertebrata</taxon>
        <taxon>Euteleostomi</taxon>
        <taxon>Actinopterygii</taxon>
        <taxon>Neopterygii</taxon>
        <taxon>Teleostei</taxon>
        <taxon>Neoteleostei</taxon>
        <taxon>Acanthomorphata</taxon>
        <taxon>Anabantaria</taxon>
        <taxon>Synbranchiformes</taxon>
        <taxon>Mastacembelidae</taxon>
        <taxon>Mastacembelus</taxon>
    </lineage>
</organism>
<dbReference type="GeneTree" id="ENSGT00940000156548"/>
<name>A0A3Q3SE41_9TELE</name>
<dbReference type="Gene3D" id="3.30.2410.10">
    <property type="entry name" value="Hect, E3 ligase catalytic domain"/>
    <property type="match status" value="1"/>
</dbReference>
<protein>
    <recommendedName>
        <fullName evidence="8">Ubiquitin-protein ligase E3B</fullName>
        <ecNumber evidence="3">2.3.2.26</ecNumber>
    </recommendedName>
    <alternativeName>
        <fullName evidence="9">HECT-type ubiquitin transferase E3B</fullName>
    </alternativeName>
</protein>
<evidence type="ECO:0000256" key="5">
    <source>
        <dbReference type="ARBA" id="ARBA00022786"/>
    </source>
</evidence>
<dbReference type="Ensembl" id="ENSMAMT00000023320.2">
    <property type="protein sequence ID" value="ENSMAMP00000022740.2"/>
    <property type="gene ID" value="ENSMAMG00000015229.2"/>
</dbReference>
<dbReference type="Gene3D" id="3.90.1750.10">
    <property type="entry name" value="Hect, E3 ligase catalytic domains"/>
    <property type="match status" value="1"/>
</dbReference>
<evidence type="ECO:0000256" key="10">
    <source>
        <dbReference type="PROSITE-ProRule" id="PRU00104"/>
    </source>
</evidence>
<dbReference type="SMART" id="SM00119">
    <property type="entry name" value="HECTc"/>
    <property type="match status" value="1"/>
</dbReference>
<reference evidence="13" key="1">
    <citation type="submission" date="2025-08" db="UniProtKB">
        <authorList>
            <consortium name="Ensembl"/>
        </authorList>
    </citation>
    <scope>IDENTIFICATION</scope>
</reference>
<dbReference type="PANTHER" id="PTHR45700:SF3">
    <property type="entry name" value="UBIQUITIN-PROTEIN LIGASE E3B"/>
    <property type="match status" value="1"/>
</dbReference>
<evidence type="ECO:0000313" key="14">
    <source>
        <dbReference type="Proteomes" id="UP000261640"/>
    </source>
</evidence>
<evidence type="ECO:0000259" key="12">
    <source>
        <dbReference type="PROSITE" id="PS50237"/>
    </source>
</evidence>
<dbReference type="InterPro" id="IPR035983">
    <property type="entry name" value="Hect_E3_ubiquitin_ligase"/>
</dbReference>